<evidence type="ECO:0000259" key="4">
    <source>
        <dbReference type="PROSITE" id="PS50801"/>
    </source>
</evidence>
<dbReference type="SUPFAM" id="SSF48452">
    <property type="entry name" value="TPR-like"/>
    <property type="match status" value="1"/>
</dbReference>
<evidence type="ECO:0000313" key="6">
    <source>
        <dbReference type="Proteomes" id="UP001425155"/>
    </source>
</evidence>
<dbReference type="RefSeq" id="WP_342111136.1">
    <property type="nucleotide sequence ID" value="NZ_JBCAUN010000001.1"/>
</dbReference>
<dbReference type="InterPro" id="IPR002645">
    <property type="entry name" value="STAS_dom"/>
</dbReference>
<dbReference type="PANTHER" id="PTHR16305:SF35">
    <property type="entry name" value="TRANSCRIPTIONAL ACTIVATOR DOMAIN"/>
    <property type="match status" value="1"/>
</dbReference>
<dbReference type="PROSITE" id="PS50043">
    <property type="entry name" value="HTH_LUXR_2"/>
    <property type="match status" value="1"/>
</dbReference>
<dbReference type="Pfam" id="PF00196">
    <property type="entry name" value="GerE"/>
    <property type="match status" value="1"/>
</dbReference>
<evidence type="ECO:0000256" key="1">
    <source>
        <dbReference type="ARBA" id="ARBA00022741"/>
    </source>
</evidence>
<organism evidence="5 6">
    <name type="scientific">Leifsonia stereocauli</name>
    <dbReference type="NCBI Taxonomy" id="3134136"/>
    <lineage>
        <taxon>Bacteria</taxon>
        <taxon>Bacillati</taxon>
        <taxon>Actinomycetota</taxon>
        <taxon>Actinomycetes</taxon>
        <taxon>Micrococcales</taxon>
        <taxon>Microbacteriaceae</taxon>
        <taxon>Leifsonia</taxon>
    </lineage>
</organism>
<dbReference type="SUPFAM" id="SSF46894">
    <property type="entry name" value="C-terminal effector domain of the bipartite response regulators"/>
    <property type="match status" value="1"/>
</dbReference>
<dbReference type="InterPro" id="IPR041664">
    <property type="entry name" value="AAA_16"/>
</dbReference>
<keyword evidence="6" id="KW-1185">Reference proteome</keyword>
<dbReference type="Gene3D" id="3.40.50.300">
    <property type="entry name" value="P-loop containing nucleotide triphosphate hydrolases"/>
    <property type="match status" value="1"/>
</dbReference>
<dbReference type="SUPFAM" id="SSF52540">
    <property type="entry name" value="P-loop containing nucleoside triphosphate hydrolases"/>
    <property type="match status" value="1"/>
</dbReference>
<dbReference type="PROSITE" id="PS50801">
    <property type="entry name" value="STAS"/>
    <property type="match status" value="1"/>
</dbReference>
<dbReference type="InterPro" id="IPR027417">
    <property type="entry name" value="P-loop_NTPase"/>
</dbReference>
<accession>A0ABU9VZS3</accession>
<evidence type="ECO:0000259" key="3">
    <source>
        <dbReference type="PROSITE" id="PS50043"/>
    </source>
</evidence>
<keyword evidence="2" id="KW-0067">ATP-binding</keyword>
<feature type="domain" description="STAS" evidence="4">
    <location>
        <begin position="113"/>
        <end position="183"/>
    </location>
</feature>
<dbReference type="InterPro" id="IPR036388">
    <property type="entry name" value="WH-like_DNA-bd_sf"/>
</dbReference>
<dbReference type="PANTHER" id="PTHR16305">
    <property type="entry name" value="TESTICULAR SOLUBLE ADENYLYL CYCLASE"/>
    <property type="match status" value="1"/>
</dbReference>
<gene>
    <name evidence="5" type="ORF">WJX64_01505</name>
</gene>
<reference evidence="5 6" key="1">
    <citation type="submission" date="2024-03" db="EMBL/GenBank/DDBJ databases">
        <title>YIM 134122 draft genome.</title>
        <authorList>
            <person name="Zuo S."/>
            <person name="Xiong L."/>
        </authorList>
    </citation>
    <scope>NUCLEOTIDE SEQUENCE [LARGE SCALE GENOMIC DNA]</scope>
    <source>
        <strain evidence="5 6">YIM 134122</strain>
    </source>
</reference>
<evidence type="ECO:0000256" key="2">
    <source>
        <dbReference type="ARBA" id="ARBA00022840"/>
    </source>
</evidence>
<dbReference type="Proteomes" id="UP001425155">
    <property type="component" value="Unassembled WGS sequence"/>
</dbReference>
<dbReference type="Pfam" id="PF13191">
    <property type="entry name" value="AAA_16"/>
    <property type="match status" value="1"/>
</dbReference>
<dbReference type="InterPro" id="IPR016032">
    <property type="entry name" value="Sig_transdc_resp-reg_C-effctor"/>
</dbReference>
<comment type="caution">
    <text evidence="5">The sequence shown here is derived from an EMBL/GenBank/DDBJ whole genome shotgun (WGS) entry which is preliminary data.</text>
</comment>
<dbReference type="Gene3D" id="1.25.40.10">
    <property type="entry name" value="Tetratricopeptide repeat domain"/>
    <property type="match status" value="1"/>
</dbReference>
<dbReference type="SMART" id="SM00421">
    <property type="entry name" value="HTH_LUXR"/>
    <property type="match status" value="1"/>
</dbReference>
<dbReference type="InterPro" id="IPR011990">
    <property type="entry name" value="TPR-like_helical_dom_sf"/>
</dbReference>
<dbReference type="CDD" id="cd06170">
    <property type="entry name" value="LuxR_C_like"/>
    <property type="match status" value="1"/>
</dbReference>
<feature type="domain" description="HTH luxR-type" evidence="3">
    <location>
        <begin position="915"/>
        <end position="980"/>
    </location>
</feature>
<proteinExistence type="predicted"/>
<name>A0ABU9VZS3_9MICO</name>
<keyword evidence="1" id="KW-0547">Nucleotide-binding</keyword>
<dbReference type="PRINTS" id="PR00038">
    <property type="entry name" value="HTHLUXR"/>
</dbReference>
<dbReference type="EMBL" id="JBCLVG010000001">
    <property type="protein sequence ID" value="MEN1945216.1"/>
    <property type="molecule type" value="Genomic_DNA"/>
</dbReference>
<dbReference type="InterPro" id="IPR000792">
    <property type="entry name" value="Tscrpt_reg_LuxR_C"/>
</dbReference>
<dbReference type="Gene3D" id="1.10.10.10">
    <property type="entry name" value="Winged helix-like DNA-binding domain superfamily/Winged helix DNA-binding domain"/>
    <property type="match status" value="1"/>
</dbReference>
<protein>
    <submittedName>
        <fullName evidence="5">AAA family ATPase</fullName>
    </submittedName>
</protein>
<evidence type="ECO:0000313" key="5">
    <source>
        <dbReference type="EMBL" id="MEN1945216.1"/>
    </source>
</evidence>
<sequence>MSSPQMVGREGDLERLCGLLDAVNDGVPRAAVLGGEAGIGKTRLLSEFAASVPSEALVLRGQSVDLGTVAAPYAPIKDVLRNLVAAVGDSAVTDAAGPGRSALVALLPELSQGETDSGSAAQLHEAVAVVLEHVAQERPVVVIVEDLHWIDAASLNLLRFLVRALRSGRLLLLMSYRSDDVTRGHPVRGFLTELDRGRIVERWELTRLTKAQVRRQVKAILGEFPTADVLARMAERSEGVPFFVEELLGLDGCDTDDGLPDTLRDLLLARYERLEPSTQAVLRLLAAGGVRVPHVIFERVHAGGADDLDTAIREAVFASVLVIDDDDYAFRHALVREAIHAELLPGERTRFHAGYAEALEQTAGRRRVAAEVSYHWMAAHDPEKALPATIDAMFEARGAFAYATAGQMGERALELWDRVAEPEQVAEMPKIELLGRTSSHLRNAGENERAIALIDLALAESSPDQPLQYARALRDKAFYLANVGRPGSIELLEQAGELVPPGSPGDLRATILTALSGRLMLEARLDEAIAMAANAHAEASAIGSRRYLSISSNIAGVCLAHAGDVDGGLARLEEARVFADGDGISSLRYWVNASDLHYLLGRYDSAVALAEDGLARARELGVERISGVILAANAVDPYLALGEWARADELIARGLSLDPPFAFKVYLQRARMWRLLWGGDVATAAEQLRALQPTVAALVEVEMQTRLGIALVAAEIAIAQGDLARAWDEASVLFRPVHRAIPGYDLPLLWVAARVTASIRRERALAAAQTCTKANSHATSATRSSVDLDEADRDIRTALDGATSWPTAPFWIALVEAELGGASADGTDADLWRRAILAVRDSSAPVHLLPYAQLRMGEAAIVVGHRDAAHEALAAAAHDADAAGITLIGDAARAVAKRARLGVAAPEPLGADDPETASAEPLTPREQQVLELVARGLSNREIGSELFISGKTASVHVSAILRKLGASTRTEAVFLAGATTR</sequence>